<dbReference type="InterPro" id="IPR050951">
    <property type="entry name" value="Retrovirus_Pol_polyprotein"/>
</dbReference>
<protein>
    <recommendedName>
        <fullName evidence="3">Peptidase A2 domain-containing protein</fullName>
    </recommendedName>
</protein>
<accession>A0A3M7RDY7</accession>
<evidence type="ECO:0000313" key="1">
    <source>
        <dbReference type="EMBL" id="RNA21468.1"/>
    </source>
</evidence>
<organism evidence="1 2">
    <name type="scientific">Brachionus plicatilis</name>
    <name type="common">Marine rotifer</name>
    <name type="synonym">Brachionus muelleri</name>
    <dbReference type="NCBI Taxonomy" id="10195"/>
    <lineage>
        <taxon>Eukaryota</taxon>
        <taxon>Metazoa</taxon>
        <taxon>Spiralia</taxon>
        <taxon>Gnathifera</taxon>
        <taxon>Rotifera</taxon>
        <taxon>Eurotatoria</taxon>
        <taxon>Monogononta</taxon>
        <taxon>Pseudotrocha</taxon>
        <taxon>Ploima</taxon>
        <taxon>Brachionidae</taxon>
        <taxon>Brachionus</taxon>
    </lineage>
</organism>
<keyword evidence="2" id="KW-1185">Reference proteome</keyword>
<dbReference type="SUPFAM" id="SSF56672">
    <property type="entry name" value="DNA/RNA polymerases"/>
    <property type="match status" value="1"/>
</dbReference>
<name>A0A3M7RDY7_BRAPC</name>
<evidence type="ECO:0000313" key="2">
    <source>
        <dbReference type="Proteomes" id="UP000276133"/>
    </source>
</evidence>
<dbReference type="PANTHER" id="PTHR37984">
    <property type="entry name" value="PROTEIN CBG26694"/>
    <property type="match status" value="1"/>
</dbReference>
<dbReference type="OrthoDB" id="10067350at2759"/>
<proteinExistence type="predicted"/>
<dbReference type="InterPro" id="IPR043502">
    <property type="entry name" value="DNA/RNA_pol_sf"/>
</dbReference>
<comment type="caution">
    <text evidence="1">The sequence shown here is derived from an EMBL/GenBank/DDBJ whole genome shotgun (WGS) entry which is preliminary data.</text>
</comment>
<feature type="non-terminal residue" evidence="1">
    <location>
        <position position="247"/>
    </location>
</feature>
<evidence type="ECO:0008006" key="3">
    <source>
        <dbReference type="Google" id="ProtNLM"/>
    </source>
</evidence>
<dbReference type="PANTHER" id="PTHR37984:SF9">
    <property type="entry name" value="INTEGRASE CATALYTIC DOMAIN-CONTAINING PROTEIN"/>
    <property type="match status" value="1"/>
</dbReference>
<feature type="non-terminal residue" evidence="1">
    <location>
        <position position="1"/>
    </location>
</feature>
<sequence>HRSRNDSSSEDSETSWAVNRLHPGQTLRTSIRVGSTELTMWADTGASTTIIDLASYLSLIPRPVLRSSKAPVYGFNSKSSLGILGEFQTKLVLGNRSAISTVSVVKGNSGCLLSCDDCVTPDVVSLNESKLVRSLNATTKLSINPNIKPVRKKQRHVPHHLRKFMSEKIQKMIEDDVLEPATGPMPWVSPLLALPKPGHNGKAVSEASQIRLVADSTLSNTAIIREHRVTMTPEELAVEANGSDLYS</sequence>
<dbReference type="Gene3D" id="3.10.10.10">
    <property type="entry name" value="HIV Type 1 Reverse Transcriptase, subunit A, domain 1"/>
    <property type="match status" value="1"/>
</dbReference>
<dbReference type="AlphaFoldDB" id="A0A3M7RDY7"/>
<dbReference type="Proteomes" id="UP000276133">
    <property type="component" value="Unassembled WGS sequence"/>
</dbReference>
<dbReference type="EMBL" id="REGN01003660">
    <property type="protein sequence ID" value="RNA21468.1"/>
    <property type="molecule type" value="Genomic_DNA"/>
</dbReference>
<reference evidence="1 2" key="1">
    <citation type="journal article" date="2018" name="Sci. Rep.">
        <title>Genomic signatures of local adaptation to the degree of environmental predictability in rotifers.</title>
        <authorList>
            <person name="Franch-Gras L."/>
            <person name="Hahn C."/>
            <person name="Garcia-Roger E.M."/>
            <person name="Carmona M.J."/>
            <person name="Serra M."/>
            <person name="Gomez A."/>
        </authorList>
    </citation>
    <scope>NUCLEOTIDE SEQUENCE [LARGE SCALE GENOMIC DNA]</scope>
    <source>
        <strain evidence="1">HYR1</strain>
    </source>
</reference>
<dbReference type="STRING" id="10195.A0A3M7RDY7"/>
<gene>
    <name evidence="1" type="ORF">BpHYR1_024102</name>
</gene>